<organism evidence="1 2">
    <name type="scientific">Streptomyces noursei</name>
    <name type="common">Streptomyces albulus</name>
    <dbReference type="NCBI Taxonomy" id="1971"/>
    <lineage>
        <taxon>Bacteria</taxon>
        <taxon>Bacillati</taxon>
        <taxon>Actinomycetota</taxon>
        <taxon>Actinomycetes</taxon>
        <taxon>Kitasatosporales</taxon>
        <taxon>Streptomycetaceae</taxon>
        <taxon>Streptomyces</taxon>
    </lineage>
</organism>
<name>A0A2N8PQS0_STRNR</name>
<evidence type="ECO:0000313" key="1">
    <source>
        <dbReference type="EMBL" id="PNE43376.1"/>
    </source>
</evidence>
<evidence type="ECO:0000313" key="2">
    <source>
        <dbReference type="Proteomes" id="UP000236047"/>
    </source>
</evidence>
<protein>
    <submittedName>
        <fullName evidence="1">Uncharacterized protein</fullName>
    </submittedName>
</protein>
<dbReference type="Proteomes" id="UP000236047">
    <property type="component" value="Unassembled WGS sequence"/>
</dbReference>
<keyword evidence="2" id="KW-1185">Reference proteome</keyword>
<dbReference type="RefSeq" id="WP_102922265.1">
    <property type="nucleotide sequence ID" value="NZ_LJSN01000001.1"/>
</dbReference>
<proteinExistence type="predicted"/>
<comment type="caution">
    <text evidence="1">The sequence shown here is derived from an EMBL/GenBank/DDBJ whole genome shotgun (WGS) entry which is preliminary data.</text>
</comment>
<dbReference type="EMBL" id="LJSN01000001">
    <property type="protein sequence ID" value="PNE43376.1"/>
    <property type="molecule type" value="Genomic_DNA"/>
</dbReference>
<accession>A0A2N8PQS0</accession>
<dbReference type="AlphaFoldDB" id="A0A2N8PQS0"/>
<sequence>MRTEAQGWKIVHQRRRPWPGQGIYDGVFLGERDGRWNAGCMFRGNSMDDGFKNDQYLRGNIPEWDFQHEAYRARCALNDYIQWAKEAADCWDRLFEQEASRAVDRHWAERVPLDGVADMSVTWGRSSLNGDVRTETFMMPAVQAKYELLRCMRRSYTVNKAFCQPQQHKVGSELGLAYTTAITAAGPVAVAVGSDRFTLSYDGRNTDLS</sequence>
<reference evidence="2" key="1">
    <citation type="submission" date="2015-09" db="EMBL/GenBank/DDBJ databases">
        <authorList>
            <person name="Graham D.E."/>
            <person name="Mahan K.M."/>
            <person name="Klingeman D.M."/>
            <person name="Fida T."/>
            <person name="Giannone R.J."/>
            <person name="Hettich R.L."/>
            <person name="Parry R.J."/>
            <person name="Spain J.C."/>
        </authorList>
    </citation>
    <scope>NUCLEOTIDE SEQUENCE [LARGE SCALE GENOMIC DNA]</scope>
    <source>
        <strain evidence="2">JCM 4701</strain>
    </source>
</reference>
<gene>
    <name evidence="1" type="ORF">AOB60_00050</name>
</gene>